<dbReference type="GO" id="GO:0044547">
    <property type="term" value="F:DNA topoisomerase binding"/>
    <property type="evidence" value="ECO:0007669"/>
    <property type="project" value="TreeGrafter"/>
</dbReference>
<evidence type="ECO:0000259" key="1">
    <source>
        <dbReference type="Pfam" id="PF17906"/>
    </source>
</evidence>
<dbReference type="GO" id="GO:0031297">
    <property type="term" value="P:replication fork processing"/>
    <property type="evidence" value="ECO:0007669"/>
    <property type="project" value="TreeGrafter"/>
</dbReference>
<evidence type="ECO:0000313" key="4">
    <source>
        <dbReference type="WBParaSite" id="HPBE_0001023701-mRNA-1"/>
    </source>
</evidence>
<dbReference type="GO" id="GO:0046975">
    <property type="term" value="F:histone H3K36 methyltransferase activity"/>
    <property type="evidence" value="ECO:0007669"/>
    <property type="project" value="TreeGrafter"/>
</dbReference>
<dbReference type="GO" id="GO:0042800">
    <property type="term" value="F:histone H3K4 methyltransferase activity"/>
    <property type="evidence" value="ECO:0007669"/>
    <property type="project" value="TreeGrafter"/>
</dbReference>
<dbReference type="GO" id="GO:0044774">
    <property type="term" value="P:mitotic DNA integrity checkpoint signaling"/>
    <property type="evidence" value="ECO:0007669"/>
    <property type="project" value="TreeGrafter"/>
</dbReference>
<dbReference type="GO" id="GO:0003690">
    <property type="term" value="F:double-stranded DNA binding"/>
    <property type="evidence" value="ECO:0007669"/>
    <property type="project" value="TreeGrafter"/>
</dbReference>
<name>A0A183FR20_HELPZ</name>
<accession>A0A3P7Z2T1</accession>
<dbReference type="InterPro" id="IPR036388">
    <property type="entry name" value="WH-like_DNA-bd_sf"/>
</dbReference>
<dbReference type="GO" id="GO:0035861">
    <property type="term" value="C:site of double-strand break"/>
    <property type="evidence" value="ECO:0007669"/>
    <property type="project" value="TreeGrafter"/>
</dbReference>
<gene>
    <name evidence="2" type="ORF">HPBE_LOCUS10238</name>
</gene>
<dbReference type="PANTHER" id="PTHR46060">
    <property type="entry name" value="MARINER MOS1 TRANSPOSASE-LIKE PROTEIN"/>
    <property type="match status" value="1"/>
</dbReference>
<feature type="domain" description="Mos1 transposase HTH" evidence="1">
    <location>
        <begin position="4"/>
        <end position="47"/>
    </location>
</feature>
<dbReference type="GO" id="GO:0000014">
    <property type="term" value="F:single-stranded DNA endodeoxyribonuclease activity"/>
    <property type="evidence" value="ECO:0007669"/>
    <property type="project" value="TreeGrafter"/>
</dbReference>
<dbReference type="GO" id="GO:0015074">
    <property type="term" value="P:DNA integration"/>
    <property type="evidence" value="ECO:0007669"/>
    <property type="project" value="TreeGrafter"/>
</dbReference>
<accession>A0A183FR20</accession>
<dbReference type="Pfam" id="PF17906">
    <property type="entry name" value="HTH_48"/>
    <property type="match status" value="1"/>
</dbReference>
<dbReference type="GO" id="GO:0003697">
    <property type="term" value="F:single-stranded DNA binding"/>
    <property type="evidence" value="ECO:0007669"/>
    <property type="project" value="TreeGrafter"/>
</dbReference>
<evidence type="ECO:0000313" key="3">
    <source>
        <dbReference type="Proteomes" id="UP000050761"/>
    </source>
</evidence>
<dbReference type="OrthoDB" id="5872915at2759"/>
<organism evidence="3 4">
    <name type="scientific">Heligmosomoides polygyrus</name>
    <name type="common">Parasitic roundworm</name>
    <dbReference type="NCBI Taxonomy" id="6339"/>
    <lineage>
        <taxon>Eukaryota</taxon>
        <taxon>Metazoa</taxon>
        <taxon>Ecdysozoa</taxon>
        <taxon>Nematoda</taxon>
        <taxon>Chromadorea</taxon>
        <taxon>Rhabditida</taxon>
        <taxon>Rhabditina</taxon>
        <taxon>Rhabditomorpha</taxon>
        <taxon>Strongyloidea</taxon>
        <taxon>Heligmosomidae</taxon>
        <taxon>Heligmosomoides</taxon>
    </lineage>
</organism>
<dbReference type="Proteomes" id="UP000050761">
    <property type="component" value="Unassembled WGS sequence"/>
</dbReference>
<dbReference type="WBParaSite" id="HPBE_0001023701-mRNA-1">
    <property type="protein sequence ID" value="HPBE_0001023701-mRNA-1"/>
    <property type="gene ID" value="HPBE_0001023701"/>
</dbReference>
<protein>
    <submittedName>
        <fullName evidence="4">HTH_48 domain-containing protein</fullName>
    </submittedName>
</protein>
<reference evidence="2 3" key="1">
    <citation type="submission" date="2018-11" db="EMBL/GenBank/DDBJ databases">
        <authorList>
            <consortium name="Pathogen Informatics"/>
        </authorList>
    </citation>
    <scope>NUCLEOTIDE SEQUENCE [LARGE SCALE GENOMIC DNA]</scope>
</reference>
<dbReference type="GO" id="GO:0000729">
    <property type="term" value="P:DNA double-strand break processing"/>
    <property type="evidence" value="ECO:0007669"/>
    <property type="project" value="TreeGrafter"/>
</dbReference>
<dbReference type="EMBL" id="UZAH01026697">
    <property type="protein sequence ID" value="VDO84279.1"/>
    <property type="molecule type" value="Genomic_DNA"/>
</dbReference>
<dbReference type="GO" id="GO:0000793">
    <property type="term" value="C:condensed chromosome"/>
    <property type="evidence" value="ECO:0007669"/>
    <property type="project" value="TreeGrafter"/>
</dbReference>
<dbReference type="Gene3D" id="1.10.10.1450">
    <property type="match status" value="1"/>
</dbReference>
<dbReference type="PANTHER" id="PTHR46060:SF2">
    <property type="entry name" value="HISTONE-LYSINE N-METHYLTRANSFERASE SETMAR"/>
    <property type="match status" value="1"/>
</dbReference>
<dbReference type="GO" id="GO:0006303">
    <property type="term" value="P:double-strand break repair via nonhomologous end joining"/>
    <property type="evidence" value="ECO:0007669"/>
    <property type="project" value="TreeGrafter"/>
</dbReference>
<dbReference type="InterPro" id="IPR041426">
    <property type="entry name" value="Mos1_HTH"/>
</dbReference>
<sequence length="125" mass="14080">MNPSDIRVLYLHEWRSGHNAAAAARNINAAFGEAFAKERTIRHWFEGLRFGGKSVEDENRGRPPSLLNDDQLKAMVEADPRQTVRESAPHFGVDGSPISRHLNAIGKVQKLDRWIPHETLTLGRC</sequence>
<dbReference type="GO" id="GO:0005634">
    <property type="term" value="C:nucleus"/>
    <property type="evidence" value="ECO:0007669"/>
    <property type="project" value="TreeGrafter"/>
</dbReference>
<keyword evidence="3" id="KW-1185">Reference proteome</keyword>
<reference evidence="4" key="2">
    <citation type="submission" date="2019-09" db="UniProtKB">
        <authorList>
            <consortium name="WormBaseParasite"/>
        </authorList>
    </citation>
    <scope>IDENTIFICATION</scope>
</reference>
<evidence type="ECO:0000313" key="2">
    <source>
        <dbReference type="EMBL" id="VDO84279.1"/>
    </source>
</evidence>
<dbReference type="InterPro" id="IPR052709">
    <property type="entry name" value="Transposase-MT_Hybrid"/>
</dbReference>
<dbReference type="AlphaFoldDB" id="A0A183FR20"/>
<dbReference type="Gene3D" id="1.10.10.10">
    <property type="entry name" value="Winged helix-like DNA-binding domain superfamily/Winged helix DNA-binding domain"/>
    <property type="match status" value="1"/>
</dbReference>
<proteinExistence type="predicted"/>